<evidence type="ECO:0000259" key="2">
    <source>
        <dbReference type="PROSITE" id="PS50885"/>
    </source>
</evidence>
<gene>
    <name evidence="3" type="ORF">I8E28_11210</name>
</gene>
<feature type="transmembrane region" description="Helical" evidence="1">
    <location>
        <begin position="211"/>
        <end position="235"/>
    </location>
</feature>
<reference evidence="3" key="1">
    <citation type="submission" date="2020-12" db="EMBL/GenBank/DDBJ databases">
        <title>Ramlibacter sp. nov., isolated from a freshwater alga, Cryptomonas.</title>
        <authorList>
            <person name="Kim H.M."/>
            <person name="Jeon C.O."/>
        </authorList>
    </citation>
    <scope>NUCLEOTIDE SEQUENCE</scope>
    <source>
        <strain evidence="3">CrO1</strain>
    </source>
</reference>
<keyword evidence="1" id="KW-0812">Transmembrane</keyword>
<protein>
    <submittedName>
        <fullName evidence="3">DUF3365 domain-containing protein</fullName>
    </submittedName>
</protein>
<name>A0A934URY0_9BURK</name>
<keyword evidence="1" id="KW-1133">Transmembrane helix</keyword>
<accession>A0A934URY0</accession>
<proteinExistence type="predicted"/>
<dbReference type="GO" id="GO:0007165">
    <property type="term" value="P:signal transduction"/>
    <property type="evidence" value="ECO:0007669"/>
    <property type="project" value="InterPro"/>
</dbReference>
<dbReference type="CDD" id="cd06225">
    <property type="entry name" value="HAMP"/>
    <property type="match status" value="1"/>
</dbReference>
<dbReference type="Pfam" id="PF11845">
    <property type="entry name" value="Tll0287-like"/>
    <property type="match status" value="1"/>
</dbReference>
<dbReference type="AlphaFoldDB" id="A0A934URY0"/>
<dbReference type="PROSITE" id="PS50885">
    <property type="entry name" value="HAMP"/>
    <property type="match status" value="1"/>
</dbReference>
<keyword evidence="1" id="KW-0472">Membrane</keyword>
<dbReference type="Proteomes" id="UP000617041">
    <property type="component" value="Unassembled WGS sequence"/>
</dbReference>
<organism evidence="3 4">
    <name type="scientific">Ramlibacter algicola</name>
    <dbReference type="NCBI Taxonomy" id="2795217"/>
    <lineage>
        <taxon>Bacteria</taxon>
        <taxon>Pseudomonadati</taxon>
        <taxon>Pseudomonadota</taxon>
        <taxon>Betaproteobacteria</taxon>
        <taxon>Burkholderiales</taxon>
        <taxon>Comamonadaceae</taxon>
        <taxon>Ramlibacter</taxon>
    </lineage>
</organism>
<dbReference type="InterPro" id="IPR003660">
    <property type="entry name" value="HAMP_dom"/>
</dbReference>
<dbReference type="InterPro" id="IPR021796">
    <property type="entry name" value="Tll0287-like_dom"/>
</dbReference>
<evidence type="ECO:0000313" key="3">
    <source>
        <dbReference type="EMBL" id="MBK0393158.1"/>
    </source>
</evidence>
<dbReference type="SUPFAM" id="SSF158472">
    <property type="entry name" value="HAMP domain-like"/>
    <property type="match status" value="1"/>
</dbReference>
<dbReference type="Gene3D" id="6.10.340.10">
    <property type="match status" value="1"/>
</dbReference>
<dbReference type="RefSeq" id="WP_200788143.1">
    <property type="nucleotide sequence ID" value="NZ_JAEDAO010000001.1"/>
</dbReference>
<dbReference type="GO" id="GO:0016020">
    <property type="term" value="C:membrane"/>
    <property type="evidence" value="ECO:0007669"/>
    <property type="project" value="InterPro"/>
</dbReference>
<sequence>MRLLLKFNLIFLVVFVAGLLGAAKVSHDLLQRNAKQEVLDHARLTMEKASAIRSYTNDQIRPLLETQMKYTFLPQTVPAYSATEVLATLSKTFPDYTYKEATLNPTNPRDRAVDWEADIVNRFRTQADQKEFVGERESGTGRALYIARPLRITNGACLTCHSTVEAAPRTLIDKYGSAGGFGWQMNEVIGAQVVSVPMSVPLARADEAFKVFMASLVGIFVAVAAALNVMLYLLVVRPVTKLSTLANRVSLGELDAPPFPASSRDEIGTLSRSLTRMRNSLDQAMKMLEPEAA</sequence>
<feature type="domain" description="HAMP" evidence="2">
    <location>
        <begin position="233"/>
        <end position="286"/>
    </location>
</feature>
<dbReference type="SMART" id="SM00304">
    <property type="entry name" value="HAMP"/>
    <property type="match status" value="1"/>
</dbReference>
<comment type="caution">
    <text evidence="3">The sequence shown here is derived from an EMBL/GenBank/DDBJ whole genome shotgun (WGS) entry which is preliminary data.</text>
</comment>
<evidence type="ECO:0000256" key="1">
    <source>
        <dbReference type="SAM" id="Phobius"/>
    </source>
</evidence>
<evidence type="ECO:0000313" key="4">
    <source>
        <dbReference type="Proteomes" id="UP000617041"/>
    </source>
</evidence>
<dbReference type="Pfam" id="PF00672">
    <property type="entry name" value="HAMP"/>
    <property type="match status" value="1"/>
</dbReference>
<keyword evidence="4" id="KW-1185">Reference proteome</keyword>
<dbReference type="EMBL" id="JAEDAO010000001">
    <property type="protein sequence ID" value="MBK0393158.1"/>
    <property type="molecule type" value="Genomic_DNA"/>
</dbReference>